<dbReference type="PANTHER" id="PTHR45880">
    <property type="entry name" value="RNA-BINDING MOTIF PROTEIN, X-LINKED 2"/>
    <property type="match status" value="1"/>
</dbReference>
<dbReference type="GO" id="GO:0003723">
    <property type="term" value="F:RNA binding"/>
    <property type="evidence" value="ECO:0007669"/>
    <property type="project" value="UniProtKB-UniRule"/>
</dbReference>
<dbReference type="InterPro" id="IPR045844">
    <property type="entry name" value="RRM_Ist3-like"/>
</dbReference>
<dbReference type="EMBL" id="SPOI01000057">
    <property type="protein sequence ID" value="TIB38551.1"/>
    <property type="molecule type" value="Genomic_DNA"/>
</dbReference>
<dbReference type="Proteomes" id="UP000310689">
    <property type="component" value="Unassembled WGS sequence"/>
</dbReference>
<dbReference type="Gene3D" id="3.30.70.330">
    <property type="match status" value="1"/>
</dbReference>
<dbReference type="InterPro" id="IPR012677">
    <property type="entry name" value="Nucleotide-bd_a/b_plait_sf"/>
</dbReference>
<keyword evidence="1 2" id="KW-0694">RNA-binding</keyword>
<evidence type="ECO:0000313" key="8">
    <source>
        <dbReference type="Proteomes" id="UP000310689"/>
    </source>
</evidence>
<dbReference type="PROSITE" id="PS50102">
    <property type="entry name" value="RRM"/>
    <property type="match status" value="1"/>
</dbReference>
<dbReference type="GO" id="GO:0000398">
    <property type="term" value="P:mRNA splicing, via spliceosome"/>
    <property type="evidence" value="ECO:0007669"/>
    <property type="project" value="InterPro"/>
</dbReference>
<dbReference type="CDD" id="cd12411">
    <property type="entry name" value="RRM_ist3_like"/>
    <property type="match status" value="1"/>
</dbReference>
<name>A0A4T0GC42_WALIC</name>
<evidence type="ECO:0000256" key="1">
    <source>
        <dbReference type="ARBA" id="ARBA00022884"/>
    </source>
</evidence>
<accession>A0A4T0GC42</accession>
<dbReference type="Proteomes" id="UP000306954">
    <property type="component" value="Unassembled WGS sequence"/>
</dbReference>
<dbReference type="GO" id="GO:0005686">
    <property type="term" value="C:U2 snRNP"/>
    <property type="evidence" value="ECO:0007669"/>
    <property type="project" value="TreeGrafter"/>
</dbReference>
<feature type="compositionally biased region" description="Basic and acidic residues" evidence="3">
    <location>
        <begin position="189"/>
        <end position="198"/>
    </location>
</feature>
<sequence>MNKVKEIQALNDKELQLNLSSASWHDQYKHSAYVYVGGLFTGLTEGDVITILSQFGEVADINMPRDKQSGNPRGFAFVMYEDQRSTVLAVDNLNGSQVLGRTLRVDHVDRYSQPKVRNEDGELIDAESEQLNARWTEHVGESNESNEINQGKGKRHEGDSDSELESEDPMAAYIRAQQKAVGGVSSTVDKNREKEERKARKAQRAVKRAAREASEKEKRRRY</sequence>
<dbReference type="InterPro" id="IPR035979">
    <property type="entry name" value="RBD_domain_sf"/>
</dbReference>
<dbReference type="SMART" id="SM00360">
    <property type="entry name" value="RRM"/>
    <property type="match status" value="1"/>
</dbReference>
<dbReference type="InterPro" id="IPR000504">
    <property type="entry name" value="RRM_dom"/>
</dbReference>
<feature type="compositionally biased region" description="Basic residues" evidence="3">
    <location>
        <begin position="199"/>
        <end position="208"/>
    </location>
</feature>
<organism evidence="5 7">
    <name type="scientific">Wallemia ichthyophaga</name>
    <dbReference type="NCBI Taxonomy" id="245174"/>
    <lineage>
        <taxon>Eukaryota</taxon>
        <taxon>Fungi</taxon>
        <taxon>Dikarya</taxon>
        <taxon>Basidiomycota</taxon>
        <taxon>Wallemiomycotina</taxon>
        <taxon>Wallemiomycetes</taxon>
        <taxon>Wallemiales</taxon>
        <taxon>Wallemiaceae</taxon>
        <taxon>Wallemia</taxon>
    </lineage>
</organism>
<evidence type="ECO:0000256" key="3">
    <source>
        <dbReference type="SAM" id="MobiDB-lite"/>
    </source>
</evidence>
<dbReference type="GO" id="GO:0071013">
    <property type="term" value="C:catalytic step 2 spliceosome"/>
    <property type="evidence" value="ECO:0007669"/>
    <property type="project" value="TreeGrafter"/>
</dbReference>
<reference evidence="7 8" key="1">
    <citation type="submission" date="2019-03" db="EMBL/GenBank/DDBJ databases">
        <title>Sequencing 23 genomes of Wallemia ichthyophaga.</title>
        <authorList>
            <person name="Gostincar C."/>
        </authorList>
    </citation>
    <scope>NUCLEOTIDE SEQUENCE [LARGE SCALE GENOMIC DNA]</scope>
    <source>
        <strain evidence="6 8">EXF-6200</strain>
        <strain evidence="5 7">EXF-8621</strain>
    </source>
</reference>
<evidence type="ECO:0000313" key="5">
    <source>
        <dbReference type="EMBL" id="TIB14894.1"/>
    </source>
</evidence>
<feature type="region of interest" description="Disordered" evidence="3">
    <location>
        <begin position="136"/>
        <end position="222"/>
    </location>
</feature>
<evidence type="ECO:0000259" key="4">
    <source>
        <dbReference type="PROSITE" id="PS50102"/>
    </source>
</evidence>
<dbReference type="OrthoDB" id="2573941at2759"/>
<gene>
    <name evidence="6" type="ORF">E3P86_01569</name>
    <name evidence="5" type="ORF">E3P90_01118</name>
</gene>
<evidence type="ECO:0000256" key="2">
    <source>
        <dbReference type="PROSITE-ProRule" id="PRU00176"/>
    </source>
</evidence>
<proteinExistence type="predicted"/>
<feature type="compositionally biased region" description="Basic and acidic residues" evidence="3">
    <location>
        <begin position="209"/>
        <end position="222"/>
    </location>
</feature>
<dbReference type="EMBL" id="SPOF01000009">
    <property type="protein sequence ID" value="TIB14894.1"/>
    <property type="molecule type" value="Genomic_DNA"/>
</dbReference>
<protein>
    <recommendedName>
        <fullName evidence="4">RRM domain-containing protein</fullName>
    </recommendedName>
</protein>
<evidence type="ECO:0000313" key="6">
    <source>
        <dbReference type="EMBL" id="TIB38551.1"/>
    </source>
</evidence>
<dbReference type="PANTHER" id="PTHR45880:SF1">
    <property type="entry name" value="RNA-BINDING MOTIF PROTEIN, X-LINKED 2"/>
    <property type="match status" value="1"/>
</dbReference>
<evidence type="ECO:0000313" key="7">
    <source>
        <dbReference type="Proteomes" id="UP000306954"/>
    </source>
</evidence>
<dbReference type="Pfam" id="PF00076">
    <property type="entry name" value="RRM_1"/>
    <property type="match status" value="1"/>
</dbReference>
<dbReference type="InterPro" id="IPR051847">
    <property type="entry name" value="RNA_proc/Spliceosome_comp"/>
</dbReference>
<dbReference type="GO" id="GO:0071011">
    <property type="term" value="C:precatalytic spliceosome"/>
    <property type="evidence" value="ECO:0007669"/>
    <property type="project" value="TreeGrafter"/>
</dbReference>
<dbReference type="AlphaFoldDB" id="A0A4T0GC42"/>
<dbReference type="SUPFAM" id="SSF54928">
    <property type="entry name" value="RNA-binding domain, RBD"/>
    <property type="match status" value="1"/>
</dbReference>
<feature type="domain" description="RRM" evidence="4">
    <location>
        <begin position="32"/>
        <end position="110"/>
    </location>
</feature>
<comment type="caution">
    <text evidence="5">The sequence shown here is derived from an EMBL/GenBank/DDBJ whole genome shotgun (WGS) entry which is preliminary data.</text>
</comment>